<dbReference type="STRING" id="571438.SAMN05192586_11092"/>
<dbReference type="EMBL" id="FNBX01000010">
    <property type="protein sequence ID" value="SDF68828.1"/>
    <property type="molecule type" value="Genomic_DNA"/>
</dbReference>
<organism evidence="1 2">
    <name type="scientific">Desulfovibrio legallii</name>
    <dbReference type="NCBI Taxonomy" id="571438"/>
    <lineage>
        <taxon>Bacteria</taxon>
        <taxon>Pseudomonadati</taxon>
        <taxon>Thermodesulfobacteriota</taxon>
        <taxon>Desulfovibrionia</taxon>
        <taxon>Desulfovibrionales</taxon>
        <taxon>Desulfovibrionaceae</taxon>
        <taxon>Desulfovibrio</taxon>
    </lineage>
</organism>
<dbReference type="Proteomes" id="UP000199355">
    <property type="component" value="Unassembled WGS sequence"/>
</dbReference>
<accession>A0A1G7N452</accession>
<keyword evidence="2" id="KW-1185">Reference proteome</keyword>
<reference evidence="2" key="1">
    <citation type="submission" date="2016-10" db="EMBL/GenBank/DDBJ databases">
        <authorList>
            <person name="Varghese N."/>
            <person name="Submissions S."/>
        </authorList>
    </citation>
    <scope>NUCLEOTIDE SEQUENCE [LARGE SCALE GENOMIC DNA]</scope>
    <source>
        <strain evidence="2">KHC7</strain>
    </source>
</reference>
<sequence>MIELSESARKELDAFFADKKKDPIRVYMTAG</sequence>
<proteinExistence type="predicted"/>
<dbReference type="AlphaFoldDB" id="A0A1G7N452"/>
<evidence type="ECO:0008006" key="3">
    <source>
        <dbReference type="Google" id="ProtNLM"/>
    </source>
</evidence>
<gene>
    <name evidence="1" type="ORF">SAMN05192586_11092</name>
</gene>
<name>A0A1G7N452_9BACT</name>
<evidence type="ECO:0000313" key="2">
    <source>
        <dbReference type="Proteomes" id="UP000199355"/>
    </source>
</evidence>
<protein>
    <recommendedName>
        <fullName evidence="3">HesB/YadR/YfhF-family protein</fullName>
    </recommendedName>
</protein>
<evidence type="ECO:0000313" key="1">
    <source>
        <dbReference type="EMBL" id="SDF68828.1"/>
    </source>
</evidence>